<proteinExistence type="predicted"/>
<protein>
    <submittedName>
        <fullName evidence="2">Uncharacterized protein</fullName>
    </submittedName>
</protein>
<evidence type="ECO:0000313" key="2">
    <source>
        <dbReference type="EMBL" id="CAK7921866.1"/>
    </source>
</evidence>
<gene>
    <name evidence="2" type="ORF">PM001_LOCUS7356</name>
</gene>
<evidence type="ECO:0000313" key="3">
    <source>
        <dbReference type="Proteomes" id="UP001162060"/>
    </source>
</evidence>
<organism evidence="2 3">
    <name type="scientific">Peronospora matthiolae</name>
    <dbReference type="NCBI Taxonomy" id="2874970"/>
    <lineage>
        <taxon>Eukaryota</taxon>
        <taxon>Sar</taxon>
        <taxon>Stramenopiles</taxon>
        <taxon>Oomycota</taxon>
        <taxon>Peronosporomycetes</taxon>
        <taxon>Peronosporales</taxon>
        <taxon>Peronosporaceae</taxon>
        <taxon>Peronospora</taxon>
    </lineage>
</organism>
<name>A0AAV1TIF6_9STRA</name>
<accession>A0AAV1TIF6</accession>
<feature type="region of interest" description="Disordered" evidence="1">
    <location>
        <begin position="165"/>
        <end position="188"/>
    </location>
</feature>
<dbReference type="AlphaFoldDB" id="A0AAV1TIF6"/>
<evidence type="ECO:0000256" key="1">
    <source>
        <dbReference type="SAM" id="MobiDB-lite"/>
    </source>
</evidence>
<comment type="caution">
    <text evidence="2">The sequence shown here is derived from an EMBL/GenBank/DDBJ whole genome shotgun (WGS) entry which is preliminary data.</text>
</comment>
<sequence>MVGLGPSDQGCDSFDVCMVARETTPSAVGRESTALIVGNDIFGHMPFSVGGHEGTTLNAGNGVVGDSPYGVGGREGTTLNVGNGVVGDSPYGVGGREGTTLNAGNGVVGDAPYSVDGREGTTPNVGNDLIGEVPLNLMLGPHNTRGVARFNPLGEVFELCNTSPNVGQDKSSRVERLEETIETPGSYF</sequence>
<dbReference type="EMBL" id="CAKLBY020000058">
    <property type="protein sequence ID" value="CAK7921866.1"/>
    <property type="molecule type" value="Genomic_DNA"/>
</dbReference>
<reference evidence="2" key="1">
    <citation type="submission" date="2024-01" db="EMBL/GenBank/DDBJ databases">
        <authorList>
            <person name="Webb A."/>
        </authorList>
    </citation>
    <scope>NUCLEOTIDE SEQUENCE</scope>
    <source>
        <strain evidence="2">Pm1</strain>
    </source>
</reference>
<dbReference type="Proteomes" id="UP001162060">
    <property type="component" value="Unassembled WGS sequence"/>
</dbReference>
<feature type="compositionally biased region" description="Basic and acidic residues" evidence="1">
    <location>
        <begin position="170"/>
        <end position="179"/>
    </location>
</feature>